<protein>
    <submittedName>
        <fullName evidence="2">Uncharacterized protein</fullName>
    </submittedName>
</protein>
<evidence type="ECO:0000256" key="1">
    <source>
        <dbReference type="SAM" id="Phobius"/>
    </source>
</evidence>
<feature type="transmembrane region" description="Helical" evidence="1">
    <location>
        <begin position="34"/>
        <end position="52"/>
    </location>
</feature>
<dbReference type="RefSeq" id="WP_146837666.1">
    <property type="nucleotide sequence ID" value="NZ_BJVQ01000027.1"/>
</dbReference>
<dbReference type="Proteomes" id="UP000321723">
    <property type="component" value="Unassembled WGS sequence"/>
</dbReference>
<keyword evidence="4" id="KW-1185">Reference proteome</keyword>
<keyword evidence="1" id="KW-0472">Membrane</keyword>
<dbReference type="AlphaFoldDB" id="A0A511FCQ3"/>
<proteinExistence type="predicted"/>
<dbReference type="Proteomes" id="UP000564629">
    <property type="component" value="Unassembled WGS sequence"/>
</dbReference>
<organism evidence="2 4">
    <name type="scientific">Cellulomonas hominis</name>
    <dbReference type="NCBI Taxonomy" id="156981"/>
    <lineage>
        <taxon>Bacteria</taxon>
        <taxon>Bacillati</taxon>
        <taxon>Actinomycetota</taxon>
        <taxon>Actinomycetes</taxon>
        <taxon>Micrococcales</taxon>
        <taxon>Cellulomonadaceae</taxon>
        <taxon>Cellulomonas</taxon>
    </lineage>
</organism>
<keyword evidence="1" id="KW-0812">Transmembrane</keyword>
<reference evidence="2 4" key="1">
    <citation type="submission" date="2019-07" db="EMBL/GenBank/DDBJ databases">
        <title>Whole genome shotgun sequence of Cellulomonas hominis NBRC 16055.</title>
        <authorList>
            <person name="Hosoyama A."/>
            <person name="Uohara A."/>
            <person name="Ohji S."/>
            <person name="Ichikawa N."/>
        </authorList>
    </citation>
    <scope>NUCLEOTIDE SEQUENCE [LARGE SCALE GENOMIC DNA]</scope>
    <source>
        <strain evidence="2 4">NBRC 16055</strain>
    </source>
</reference>
<evidence type="ECO:0000313" key="3">
    <source>
        <dbReference type="EMBL" id="MBB5472888.1"/>
    </source>
</evidence>
<dbReference type="OrthoDB" id="4732561at2"/>
<keyword evidence="1" id="KW-1133">Transmembrane helix</keyword>
<accession>A0A511FCQ3</accession>
<evidence type="ECO:0000313" key="5">
    <source>
        <dbReference type="Proteomes" id="UP000564629"/>
    </source>
</evidence>
<dbReference type="EMBL" id="JACHDN010000001">
    <property type="protein sequence ID" value="MBB5472888.1"/>
    <property type="molecule type" value="Genomic_DNA"/>
</dbReference>
<sequence>MAITTLWDEQSWIAAPSPIPIAVVNPQGYDWGNLVIQLLIAAATVAALFWAIRTGRDEARRASEERRERLAFEEKAQAAQVSAWERQWVELRNGRPLPDDPGEFGAVQDDLVERRHIYVMNDSTSAIYDVVVRYFDTSWVREADGGDESDLRGAWFHAILPPEAHPRSLAIRRVPNCGALAEDVVLEVEFRDGAGRHWVRNQDGELVRRRELDQLTVEQRLERRRAEAEREPGFTP</sequence>
<gene>
    <name evidence="2" type="ORF">CHO01_20990</name>
    <name evidence="3" type="ORF">HNR08_001624</name>
</gene>
<comment type="caution">
    <text evidence="2">The sequence shown here is derived from an EMBL/GenBank/DDBJ whole genome shotgun (WGS) entry which is preliminary data.</text>
</comment>
<name>A0A511FCQ3_9CELL</name>
<reference evidence="3 5" key="2">
    <citation type="submission" date="2020-08" db="EMBL/GenBank/DDBJ databases">
        <title>Sequencing the genomes of 1000 actinobacteria strains.</title>
        <authorList>
            <person name="Klenk H.-P."/>
        </authorList>
    </citation>
    <scope>NUCLEOTIDE SEQUENCE [LARGE SCALE GENOMIC DNA]</scope>
    <source>
        <strain evidence="3 5">DSM 9581</strain>
    </source>
</reference>
<dbReference type="EMBL" id="BJVQ01000027">
    <property type="protein sequence ID" value="GEL46983.1"/>
    <property type="molecule type" value="Genomic_DNA"/>
</dbReference>
<evidence type="ECO:0000313" key="2">
    <source>
        <dbReference type="EMBL" id="GEL46983.1"/>
    </source>
</evidence>
<evidence type="ECO:0000313" key="4">
    <source>
        <dbReference type="Proteomes" id="UP000321723"/>
    </source>
</evidence>